<keyword evidence="5" id="KW-0846">Cobalamin</keyword>
<dbReference type="Pfam" id="PF17975">
    <property type="entry name" value="RNR_Alpha"/>
    <property type="match status" value="1"/>
</dbReference>
<evidence type="ECO:0000256" key="6">
    <source>
        <dbReference type="ARBA" id="ARBA00022705"/>
    </source>
</evidence>
<evidence type="ECO:0000256" key="1">
    <source>
        <dbReference type="ARBA" id="ARBA00001922"/>
    </source>
</evidence>
<dbReference type="GO" id="GO:0008998">
    <property type="term" value="F:ribonucleoside-triphosphate reductase (thioredoxin) activity"/>
    <property type="evidence" value="ECO:0007669"/>
    <property type="project" value="UniProtKB-EC"/>
</dbReference>
<comment type="cofactor">
    <cofactor evidence="1">
        <name>adenosylcob(III)alamin</name>
        <dbReference type="ChEBI" id="CHEBI:18408"/>
    </cofactor>
</comment>
<dbReference type="OrthoDB" id="9762933at2"/>
<keyword evidence="6" id="KW-0235">DNA replication</keyword>
<dbReference type="RefSeq" id="WP_131888979.1">
    <property type="nucleotide sequence ID" value="NZ_SMKU01000003.1"/>
</dbReference>
<dbReference type="Gene3D" id="3.20.70.20">
    <property type="match status" value="1"/>
</dbReference>
<dbReference type="Gene3D" id="3.30.1620.10">
    <property type="entry name" value="b-12 dependent (class ii) ribonucleotide reductase, Chain A, Domain 2"/>
    <property type="match status" value="1"/>
</dbReference>
<dbReference type="InterPro" id="IPR000788">
    <property type="entry name" value="RNR_lg_C"/>
</dbReference>
<feature type="domain" description="B12-dependent ribonucleotide reductase insertion" evidence="14">
    <location>
        <begin position="130"/>
        <end position="232"/>
    </location>
</feature>
<protein>
    <recommendedName>
        <fullName evidence="4">Adenosylcobalamin-dependent ribonucleoside-triphosphate reductase</fullName>
        <ecNumber evidence="3">1.17.4.2</ecNumber>
    </recommendedName>
</protein>
<dbReference type="InterPro" id="IPR054158">
    <property type="entry name" value="RNR-II_ins_dom"/>
</dbReference>
<feature type="domain" description="Ribonucleotide reductase large subunit C-terminal" evidence="12">
    <location>
        <begin position="326"/>
        <end position="479"/>
    </location>
</feature>
<evidence type="ECO:0000256" key="10">
    <source>
        <dbReference type="ARBA" id="ARBA00023285"/>
    </source>
</evidence>
<comment type="catalytic activity">
    <reaction evidence="11">
        <text>a 2'-deoxyribonucleoside 5'-triphosphate + [thioredoxin]-disulfide + H2O = a ribonucleoside 5'-triphosphate + [thioredoxin]-dithiol</text>
        <dbReference type="Rhea" id="RHEA:12701"/>
        <dbReference type="Rhea" id="RHEA-COMP:10698"/>
        <dbReference type="Rhea" id="RHEA-COMP:10700"/>
        <dbReference type="ChEBI" id="CHEBI:15377"/>
        <dbReference type="ChEBI" id="CHEBI:29950"/>
        <dbReference type="ChEBI" id="CHEBI:50058"/>
        <dbReference type="ChEBI" id="CHEBI:61557"/>
        <dbReference type="ChEBI" id="CHEBI:61560"/>
        <dbReference type="EC" id="1.17.4.2"/>
    </reaction>
</comment>
<evidence type="ECO:0000256" key="11">
    <source>
        <dbReference type="ARBA" id="ARBA00048987"/>
    </source>
</evidence>
<evidence type="ECO:0000256" key="4">
    <source>
        <dbReference type="ARBA" id="ARBA00021063"/>
    </source>
</evidence>
<dbReference type="NCBIfam" id="TIGR02505">
    <property type="entry name" value="RTPR"/>
    <property type="match status" value="1"/>
</dbReference>
<evidence type="ECO:0000259" key="13">
    <source>
        <dbReference type="Pfam" id="PF17975"/>
    </source>
</evidence>
<keyword evidence="16" id="KW-1185">Reference proteome</keyword>
<dbReference type="InterPro" id="IPR050862">
    <property type="entry name" value="RdRp_reductase_class-2"/>
</dbReference>
<evidence type="ECO:0000313" key="15">
    <source>
        <dbReference type="EMBL" id="TDD97219.1"/>
    </source>
</evidence>
<dbReference type="Gene3D" id="3.90.1390.10">
    <property type="entry name" value="b-12 dependent (class ii) ribonucleotide reductase, chain A, domain 3"/>
    <property type="match status" value="1"/>
</dbReference>
<evidence type="ECO:0000256" key="7">
    <source>
        <dbReference type="ARBA" id="ARBA00023002"/>
    </source>
</evidence>
<dbReference type="PANTHER" id="PTHR43371">
    <property type="entry name" value="VITAMIN B12-DEPENDENT RIBONUCLEOTIDE REDUCTASE"/>
    <property type="match status" value="1"/>
</dbReference>
<dbReference type="SUPFAM" id="SSF51998">
    <property type="entry name" value="PFL-like glycyl radical enzymes"/>
    <property type="match status" value="1"/>
</dbReference>
<organism evidence="15 16">
    <name type="scientific">Actinomadura rubrisoli</name>
    <dbReference type="NCBI Taxonomy" id="2530368"/>
    <lineage>
        <taxon>Bacteria</taxon>
        <taxon>Bacillati</taxon>
        <taxon>Actinomycetota</taxon>
        <taxon>Actinomycetes</taxon>
        <taxon>Streptosporangiales</taxon>
        <taxon>Thermomonosporaceae</taxon>
        <taxon>Actinomadura</taxon>
    </lineage>
</organism>
<dbReference type="Pfam" id="PF21995">
    <property type="entry name" value="RNR-II_ins_dom"/>
    <property type="match status" value="1"/>
</dbReference>
<dbReference type="PRINTS" id="PR01183">
    <property type="entry name" value="RIBORDTASEM1"/>
</dbReference>
<proteinExistence type="inferred from homology"/>
<keyword evidence="10" id="KW-0170">Cobalt</keyword>
<keyword evidence="9" id="KW-0676">Redox-active center</keyword>
<accession>A0A4R5CE18</accession>
<comment type="similarity">
    <text evidence="2">Belongs to the class II ribonucleoside-triphosphate reductase family.</text>
</comment>
<evidence type="ECO:0000256" key="3">
    <source>
        <dbReference type="ARBA" id="ARBA00012275"/>
    </source>
</evidence>
<dbReference type="GO" id="GO:0006260">
    <property type="term" value="P:DNA replication"/>
    <property type="evidence" value="ECO:0007669"/>
    <property type="project" value="UniProtKB-KW"/>
</dbReference>
<keyword evidence="7 15" id="KW-0560">Oxidoreductase</keyword>
<dbReference type="InterPro" id="IPR013345">
    <property type="entry name" value="RTP_Rdtase_AdoCbl-dep"/>
</dbReference>
<evidence type="ECO:0000313" key="16">
    <source>
        <dbReference type="Proteomes" id="UP000294513"/>
    </source>
</evidence>
<evidence type="ECO:0000256" key="9">
    <source>
        <dbReference type="ARBA" id="ARBA00023284"/>
    </source>
</evidence>
<evidence type="ECO:0000256" key="8">
    <source>
        <dbReference type="ARBA" id="ARBA00023157"/>
    </source>
</evidence>
<keyword evidence="8" id="KW-1015">Disulfide bond</keyword>
<dbReference type="GO" id="GO:0004748">
    <property type="term" value="F:ribonucleoside-diphosphate reductase activity, thioredoxin disulfide as acceptor"/>
    <property type="evidence" value="ECO:0007669"/>
    <property type="project" value="InterPro"/>
</dbReference>
<evidence type="ECO:0000256" key="5">
    <source>
        <dbReference type="ARBA" id="ARBA00022628"/>
    </source>
</evidence>
<comment type="caution">
    <text evidence="15">The sequence shown here is derived from an EMBL/GenBank/DDBJ whole genome shotgun (WGS) entry which is preliminary data.</text>
</comment>
<feature type="domain" description="Ribonucleotide reductase alpha-helical" evidence="13">
    <location>
        <begin position="5"/>
        <end position="75"/>
    </location>
</feature>
<gene>
    <name evidence="15" type="primary">nrdJ</name>
    <name evidence="15" type="ORF">E1298_01930</name>
</gene>
<sequence length="679" mass="75767">MTDFGPNGEDVYLRTYSRTKPDGTKERWPETVSRVTEGNANLSPVLVGEDERAAVYDRMLDFSIIPAGRHLWASGVQGRQFLFNCWVAGWGESIADHFTFTFMRLMEGGGVGANYSSGNTMKYGPPERAVEVHIVCDHDHPDYLDLIESGLLSTVYSSDYQGAYMEVEDSREGWAEALRDLLEAAWSGSGSSVRVYDVSRVRAAGSRLKTFGGHASGPAPLARMLHGVAKVIQELHGPAEGYGAIEPVRLPMDPISAMEIDHEIAMCVVAGGVRRSARMSVLPWDDPYIDCFIRCKQDGTEHWTTNISIGLDDRFFDLHHKMDAQRIREMFRSAVEGMLANGEPGFVNLSKANTGETGYVECSNPCGEIFLEEWEACNLGHVNLESFVRIDGSFDLEGASEAVRLMTRFLVRATFGNISDARSREIMDRNRRIGVGLFGAQAAFAKMGIRYSEAPGNRMVQGILICLQSVARHEAREYAFELRIPEPVKVTTVAPTGTVAKMPGTSEGVHPIYSRYFLRRIRFSTVDPAQMAQLEEYRRKGYEIEDCVYAENTKVVTIPTKDRLVEDLESRGIDPTVLESADELSIGQMLDIQRLFQECWADNAVSFTANIPADTYKVEEMEDLLLKYLPDLKGTTIMPDGTREQAPYERISEADYLLYKLTEVSDSIDEDCVNACPVR</sequence>
<name>A0A4R5CE18_9ACTN</name>
<dbReference type="GO" id="GO:0000166">
    <property type="term" value="F:nucleotide binding"/>
    <property type="evidence" value="ECO:0007669"/>
    <property type="project" value="InterPro"/>
</dbReference>
<dbReference type="EC" id="1.17.4.2" evidence="3"/>
<evidence type="ECO:0000256" key="2">
    <source>
        <dbReference type="ARBA" id="ARBA00005654"/>
    </source>
</evidence>
<dbReference type="Proteomes" id="UP000294513">
    <property type="component" value="Unassembled WGS sequence"/>
</dbReference>
<feature type="domain" description="Ribonucleotide reductase large subunit C-terminal" evidence="12">
    <location>
        <begin position="490"/>
        <end position="633"/>
    </location>
</feature>
<dbReference type="PANTHER" id="PTHR43371:SF1">
    <property type="entry name" value="RIBONUCLEOSIDE-DIPHOSPHATE REDUCTASE"/>
    <property type="match status" value="1"/>
</dbReference>
<evidence type="ECO:0000259" key="14">
    <source>
        <dbReference type="Pfam" id="PF21995"/>
    </source>
</evidence>
<dbReference type="Pfam" id="PF02867">
    <property type="entry name" value="Ribonuc_red_lgC"/>
    <property type="match status" value="2"/>
</dbReference>
<evidence type="ECO:0000259" key="12">
    <source>
        <dbReference type="Pfam" id="PF02867"/>
    </source>
</evidence>
<dbReference type="InterPro" id="IPR040763">
    <property type="entry name" value="RNR_alpha_hel"/>
</dbReference>
<reference evidence="15 16" key="1">
    <citation type="submission" date="2019-03" db="EMBL/GenBank/DDBJ databases">
        <title>Draft genome sequences of novel Actinobacteria.</title>
        <authorList>
            <person name="Sahin N."/>
            <person name="Ay H."/>
            <person name="Saygin H."/>
        </authorList>
    </citation>
    <scope>NUCLEOTIDE SEQUENCE [LARGE SCALE GENOMIC DNA]</scope>
    <source>
        <strain evidence="15 16">H3C3</strain>
    </source>
</reference>
<dbReference type="AlphaFoldDB" id="A0A4R5CE18"/>
<dbReference type="GO" id="GO:0031419">
    <property type="term" value="F:cobalamin binding"/>
    <property type="evidence" value="ECO:0007669"/>
    <property type="project" value="UniProtKB-KW"/>
</dbReference>
<dbReference type="EMBL" id="SMKU01000003">
    <property type="protein sequence ID" value="TDD97219.1"/>
    <property type="molecule type" value="Genomic_DNA"/>
</dbReference>